<dbReference type="Proteomes" id="UP000007058">
    <property type="component" value="Chromosome"/>
</dbReference>
<name>Q2WA36_PARM1</name>
<dbReference type="AlphaFoldDB" id="Q2WA36"/>
<dbReference type="KEGG" id="mag:amb0485"/>
<organism evidence="1 2">
    <name type="scientific">Paramagnetospirillum magneticum (strain ATCC 700264 / AMB-1)</name>
    <name type="common">Magnetospirillum magneticum</name>
    <dbReference type="NCBI Taxonomy" id="342108"/>
    <lineage>
        <taxon>Bacteria</taxon>
        <taxon>Pseudomonadati</taxon>
        <taxon>Pseudomonadota</taxon>
        <taxon>Alphaproteobacteria</taxon>
        <taxon>Rhodospirillales</taxon>
        <taxon>Magnetospirillaceae</taxon>
        <taxon>Paramagnetospirillum</taxon>
    </lineage>
</organism>
<protein>
    <submittedName>
        <fullName evidence="1">Uncharacterized protein</fullName>
    </submittedName>
</protein>
<dbReference type="HOGENOM" id="CLU_2807327_0_0_5"/>
<evidence type="ECO:0000313" key="1">
    <source>
        <dbReference type="EMBL" id="BAE49289.1"/>
    </source>
</evidence>
<reference evidence="1 2" key="1">
    <citation type="journal article" date="2005" name="DNA Res.">
        <title>Complete genome sequence of the facultative anaerobic magnetotactic bacterium Magnetospirillum sp. strain AMB-1.</title>
        <authorList>
            <person name="Matsunaga T."/>
            <person name="Okamura Y."/>
            <person name="Fukuda Y."/>
            <person name="Wahyudi A.T."/>
            <person name="Murase Y."/>
            <person name="Takeyama H."/>
        </authorList>
    </citation>
    <scope>NUCLEOTIDE SEQUENCE [LARGE SCALE GENOMIC DNA]</scope>
    <source>
        <strain evidence="2">ATCC 700264 / AMB-1</strain>
    </source>
</reference>
<proteinExistence type="predicted"/>
<dbReference type="EMBL" id="AP007255">
    <property type="protein sequence ID" value="BAE49289.1"/>
    <property type="molecule type" value="Genomic_DNA"/>
</dbReference>
<evidence type="ECO:0000313" key="2">
    <source>
        <dbReference type="Proteomes" id="UP000007058"/>
    </source>
</evidence>
<sequence length="67" mass="7307">MAPIWELCVWGGSEGSMVFLVEAVSAISVAPQLAARIQGGWKEAFTLPLDQMHKARLRPGRKKGQLS</sequence>
<gene>
    <name evidence="1" type="ordered locus">amb0485</name>
</gene>
<accession>Q2WA36</accession>
<keyword evidence="2" id="KW-1185">Reference proteome</keyword>